<dbReference type="InterPro" id="IPR013815">
    <property type="entry name" value="ATP_grasp_subdomain_1"/>
</dbReference>
<keyword evidence="7" id="KW-1185">Reference proteome</keyword>
<dbReference type="EMBL" id="CP003098">
    <property type="protein sequence ID" value="AET32421.1"/>
    <property type="molecule type" value="Genomic_DNA"/>
</dbReference>
<dbReference type="OrthoDB" id="9299at2157"/>
<keyword evidence="2 4" id="KW-0658">Purine biosynthesis</keyword>
<comment type="catalytic activity">
    <reaction evidence="4">
        <text>5-amino-1-(5-phospho-beta-D-ribosyl)imidazole + hydrogencarbonate + ATP = 5-carboxyamino-1-(5-phospho-D-ribosyl)imidazole + ADP + phosphate + 2 H(+)</text>
        <dbReference type="Rhea" id="RHEA:19317"/>
        <dbReference type="ChEBI" id="CHEBI:15378"/>
        <dbReference type="ChEBI" id="CHEBI:17544"/>
        <dbReference type="ChEBI" id="CHEBI:30616"/>
        <dbReference type="ChEBI" id="CHEBI:43474"/>
        <dbReference type="ChEBI" id="CHEBI:58730"/>
        <dbReference type="ChEBI" id="CHEBI:137981"/>
        <dbReference type="ChEBI" id="CHEBI:456216"/>
        <dbReference type="EC" id="6.3.4.18"/>
    </reaction>
</comment>
<dbReference type="HAMAP" id="MF_01928">
    <property type="entry name" value="PurK"/>
    <property type="match status" value="1"/>
</dbReference>
<dbReference type="GO" id="GO:0004638">
    <property type="term" value="F:phosphoribosylaminoimidazole carboxylase activity"/>
    <property type="evidence" value="ECO:0007669"/>
    <property type="project" value="InterPro"/>
</dbReference>
<protein>
    <recommendedName>
        <fullName evidence="4">N5-carboxyaminoimidazole ribonucleotide synthase</fullName>
        <shortName evidence="4">N5-CAIR synthase</shortName>
        <ecNumber evidence="4">6.3.4.18</ecNumber>
    </recommendedName>
    <alternativeName>
        <fullName evidence="4">5-(carboxyamino)imidazole ribonucleotide synthetase</fullName>
    </alternativeName>
</protein>
<dbReference type="AlphaFoldDB" id="G7VBJ1"/>
<dbReference type="KEGG" id="pyr:P186_0980"/>
<evidence type="ECO:0000256" key="1">
    <source>
        <dbReference type="ARBA" id="ARBA00022741"/>
    </source>
</evidence>
<dbReference type="EC" id="6.3.4.18" evidence="4"/>
<dbReference type="InterPro" id="IPR011761">
    <property type="entry name" value="ATP-grasp"/>
</dbReference>
<dbReference type="Gene3D" id="3.30.470.20">
    <property type="entry name" value="ATP-grasp fold, B domain"/>
    <property type="match status" value="1"/>
</dbReference>
<dbReference type="SUPFAM" id="SSF56059">
    <property type="entry name" value="Glutathione synthetase ATP-binding domain-like"/>
    <property type="match status" value="1"/>
</dbReference>
<dbReference type="GO" id="GO:0006189">
    <property type="term" value="P:'de novo' IMP biosynthetic process"/>
    <property type="evidence" value="ECO:0007669"/>
    <property type="project" value="UniProtKB-UniRule"/>
</dbReference>
<dbReference type="GO" id="GO:0005524">
    <property type="term" value="F:ATP binding"/>
    <property type="evidence" value="ECO:0007669"/>
    <property type="project" value="UniProtKB-UniRule"/>
</dbReference>
<evidence type="ECO:0000313" key="6">
    <source>
        <dbReference type="EMBL" id="AET32421.1"/>
    </source>
</evidence>
<name>G7VBJ1_9CREN</name>
<dbReference type="GO" id="GO:0034028">
    <property type="term" value="F:5-(carboxyamino)imidazole ribonucleotide synthase activity"/>
    <property type="evidence" value="ECO:0007669"/>
    <property type="project" value="UniProtKB-UniRule"/>
</dbReference>
<feature type="binding site" evidence="4">
    <location>
        <begin position="161"/>
        <end position="164"/>
    </location>
    <ligand>
        <name>ATP</name>
        <dbReference type="ChEBI" id="CHEBI:30616"/>
    </ligand>
</feature>
<dbReference type="UniPathway" id="UPA00074">
    <property type="reaction ID" value="UER00942"/>
</dbReference>
<dbReference type="SUPFAM" id="SSF51246">
    <property type="entry name" value="Rudiment single hybrid motif"/>
    <property type="match status" value="1"/>
</dbReference>
<dbReference type="InterPro" id="IPR011054">
    <property type="entry name" value="Rudment_hybrid_motif"/>
</dbReference>
<dbReference type="PANTHER" id="PTHR11609:SF5">
    <property type="entry name" value="PHOSPHORIBOSYLAMINOIMIDAZOLE CARBOXYLASE"/>
    <property type="match status" value="1"/>
</dbReference>
<dbReference type="GeneID" id="11595239"/>
<comment type="function">
    <text evidence="4">Catalyzes the ATP-dependent conversion of 5-aminoimidazole ribonucleotide (AIR) and HCO(3)(-) to N5-carboxyaminoimidazole ribonucleotide (N5-CAIR).</text>
</comment>
<dbReference type="InterPro" id="IPR005875">
    <property type="entry name" value="PurK"/>
</dbReference>
<dbReference type="eggNOG" id="arCOG01597">
    <property type="taxonomic scope" value="Archaea"/>
</dbReference>
<feature type="binding site" evidence="4">
    <location>
        <begin position="242"/>
        <end position="243"/>
    </location>
    <ligand>
        <name>ATP</name>
        <dbReference type="ChEBI" id="CHEBI:30616"/>
    </ligand>
</feature>
<feature type="domain" description="ATP-grasp" evidence="5">
    <location>
        <begin position="95"/>
        <end position="271"/>
    </location>
</feature>
<keyword evidence="1 4" id="KW-0547">Nucleotide-binding</keyword>
<evidence type="ECO:0000256" key="3">
    <source>
        <dbReference type="ARBA" id="ARBA00022840"/>
    </source>
</evidence>
<feature type="binding site" evidence="4">
    <location>
        <position position="169"/>
    </location>
    <ligand>
        <name>ATP</name>
        <dbReference type="ChEBI" id="CHEBI:30616"/>
    </ligand>
</feature>
<proteinExistence type="inferred from homology"/>
<keyword evidence="3 4" id="KW-0067">ATP-binding</keyword>
<evidence type="ECO:0000259" key="5">
    <source>
        <dbReference type="PROSITE" id="PS50975"/>
    </source>
</evidence>
<dbReference type="Proteomes" id="UP000005867">
    <property type="component" value="Chromosome"/>
</dbReference>
<evidence type="ECO:0000256" key="2">
    <source>
        <dbReference type="ARBA" id="ARBA00022755"/>
    </source>
</evidence>
<keyword evidence="4" id="KW-0436">Ligase</keyword>
<comment type="pathway">
    <text evidence="4">Purine metabolism; IMP biosynthesis via de novo pathway; 5-amino-1-(5-phospho-D-ribosyl)imidazole-4-carboxylate from 5-amino-1-(5-phospho-D-ribosyl)imidazole (N5-CAIR route): step 1/2.</text>
</comment>
<dbReference type="InterPro" id="IPR040686">
    <property type="entry name" value="PurK_C"/>
</dbReference>
<evidence type="ECO:0000313" key="7">
    <source>
        <dbReference type="Proteomes" id="UP000005867"/>
    </source>
</evidence>
<dbReference type="PROSITE" id="PS50975">
    <property type="entry name" value="ATP_GRASP"/>
    <property type="match status" value="1"/>
</dbReference>
<dbReference type="HOGENOM" id="CLU_011534_0_2_2"/>
<comment type="subunit">
    <text evidence="4">Homodimer.</text>
</comment>
<dbReference type="STRING" id="1104324.P186_0980"/>
<sequence>MRLLVLGGGQLALMMCWEASRLPIDFVVYDPDSSAPAFRCGRRAVDPFAAVEEADVVTFEFENVDVEVARYAERLGKLKPPLGYLLVKKSRLEERAFFDSLKIPTVPWRRARGWEEAVRIAEGMGRAVVKIPAGGYDGKGQFIYPREAAGFRGYGGDLLVEEYVDIRREFSLVAVRGEDGDVYFYPPAENFYVDGILVWNYAPTKAPEEAYEYVHRLVERWRYVGTVAVEFFEARDGRILVNEIAPRVHNTGHWTLETDASQFENHLRAVFGMRIRRPRLPPAVAMVNILGLSFERLPLGELEALGRVYWYFKAEARPRRKMGHVNIVAGSVEEAAAKARRVLSLIYGREFPKLVMRPRGG</sequence>
<dbReference type="InterPro" id="IPR003135">
    <property type="entry name" value="ATP-grasp_carboxylate-amine"/>
</dbReference>
<dbReference type="Pfam" id="PF17769">
    <property type="entry name" value="PurK_C"/>
    <property type="match status" value="1"/>
</dbReference>
<dbReference type="Pfam" id="PF02222">
    <property type="entry name" value="ATP-grasp"/>
    <property type="match status" value="1"/>
</dbReference>
<comment type="similarity">
    <text evidence="4">Belongs to the PurK/PurT family.</text>
</comment>
<gene>
    <name evidence="4" type="primary">purK</name>
    <name evidence="6" type="ORF">P186_0980</name>
</gene>
<organism evidence="6 7">
    <name type="scientific">Pyrobaculum ferrireducens</name>
    <dbReference type="NCBI Taxonomy" id="1104324"/>
    <lineage>
        <taxon>Archaea</taxon>
        <taxon>Thermoproteota</taxon>
        <taxon>Thermoprotei</taxon>
        <taxon>Thermoproteales</taxon>
        <taxon>Thermoproteaceae</taxon>
        <taxon>Pyrobaculum</taxon>
    </lineage>
</organism>
<accession>G7VBJ1</accession>
<dbReference type="GO" id="GO:0046872">
    <property type="term" value="F:metal ion binding"/>
    <property type="evidence" value="ECO:0007669"/>
    <property type="project" value="InterPro"/>
</dbReference>
<dbReference type="Gene3D" id="3.40.50.20">
    <property type="match status" value="1"/>
</dbReference>
<feature type="binding site" evidence="4">
    <location>
        <position position="91"/>
    </location>
    <ligand>
        <name>ATP</name>
        <dbReference type="ChEBI" id="CHEBI:30616"/>
    </ligand>
</feature>
<comment type="caution">
    <text evidence="4">Lacks conserved residue(s) required for the propagation of feature annotation.</text>
</comment>
<dbReference type="RefSeq" id="WP_014288249.1">
    <property type="nucleotide sequence ID" value="NC_016645.1"/>
</dbReference>
<evidence type="ECO:0000256" key="4">
    <source>
        <dbReference type="HAMAP-Rule" id="MF_01928"/>
    </source>
</evidence>
<dbReference type="InterPro" id="IPR016185">
    <property type="entry name" value="PreATP-grasp_dom_sf"/>
</dbReference>
<dbReference type="Pfam" id="PF22660">
    <property type="entry name" value="RS_preATP-grasp-like"/>
    <property type="match status" value="1"/>
</dbReference>
<reference evidence="6 7" key="1">
    <citation type="journal article" date="2012" name="J. Bacteriol.">
        <title>Complete genome sequence of strain 1860, a crenarchaeon of the genus pyrobaculum able to grow with various electron acceptors.</title>
        <authorList>
            <person name="Mardanov A.V."/>
            <person name="Gumerov V.M."/>
            <person name="Slobodkina G.B."/>
            <person name="Beletsky A.V."/>
            <person name="Bonch-Osmolovskaya E.A."/>
            <person name="Ravin N.V."/>
            <person name="Skryabin K.G."/>
        </authorList>
    </citation>
    <scope>NUCLEOTIDE SEQUENCE [LARGE SCALE GENOMIC DNA]</scope>
    <source>
        <strain evidence="6 7">1860</strain>
    </source>
</reference>
<dbReference type="Gene3D" id="3.30.1490.20">
    <property type="entry name" value="ATP-grasp fold, A domain"/>
    <property type="match status" value="1"/>
</dbReference>
<dbReference type="PANTHER" id="PTHR11609">
    <property type="entry name" value="PURINE BIOSYNTHESIS PROTEIN 6/7, PUR6/7"/>
    <property type="match status" value="1"/>
</dbReference>
<dbReference type="SUPFAM" id="SSF52440">
    <property type="entry name" value="PreATP-grasp domain"/>
    <property type="match status" value="1"/>
</dbReference>
<dbReference type="InterPro" id="IPR054350">
    <property type="entry name" value="PurT/PurK_preATP-grasp"/>
</dbReference>
<feature type="binding site" evidence="4">
    <location>
        <begin position="135"/>
        <end position="141"/>
    </location>
    <ligand>
        <name>ATP</name>
        <dbReference type="ChEBI" id="CHEBI:30616"/>
    </ligand>
</feature>
<feature type="binding site" evidence="4">
    <location>
        <position position="130"/>
    </location>
    <ligand>
        <name>ATP</name>
        <dbReference type="ChEBI" id="CHEBI:30616"/>
    </ligand>
</feature>